<comment type="function">
    <text evidence="3">Part of the endoplasmic reticulum membrane protein complex (EMC) that enables the energy-independent insertion into endoplasmic reticulum membranes of newly synthesized membrane proteins.</text>
</comment>
<gene>
    <name evidence="5" type="primary">Emc2</name>
    <name evidence="5" type="ORF">FURFIG_R05772</name>
</gene>
<keyword evidence="3" id="KW-0472">Membrane</keyword>
<keyword evidence="2" id="KW-0802">TPR repeat</keyword>
<dbReference type="InterPro" id="IPR055217">
    <property type="entry name" value="TPR_EMC2"/>
</dbReference>
<evidence type="ECO:0000256" key="1">
    <source>
        <dbReference type="ARBA" id="ARBA00022737"/>
    </source>
</evidence>
<dbReference type="PANTHER" id="PTHR12760">
    <property type="entry name" value="TETRATRICOPEPTIDE REPEAT PROTEIN"/>
    <property type="match status" value="1"/>
</dbReference>
<comment type="subunit">
    <text evidence="3">Component of the ER membrane protein complex (EMC).</text>
</comment>
<dbReference type="Proteomes" id="UP000529852">
    <property type="component" value="Unassembled WGS sequence"/>
</dbReference>
<comment type="subcellular location">
    <subcellularLocation>
        <location evidence="3">Endoplasmic reticulum membrane</location>
        <topology evidence="3">Peripheral membrane protein</topology>
        <orientation evidence="3">Cytoplasmic side</orientation>
    </subcellularLocation>
</comment>
<evidence type="ECO:0000313" key="6">
    <source>
        <dbReference type="Proteomes" id="UP000529852"/>
    </source>
</evidence>
<proteinExistence type="inferred from homology"/>
<evidence type="ECO:0000256" key="3">
    <source>
        <dbReference type="RuleBase" id="RU367091"/>
    </source>
</evidence>
<comment type="caution">
    <text evidence="5">The sequence shown here is derived from an EMBL/GenBank/DDBJ whole genome shotgun (WGS) entry which is preliminary data.</text>
</comment>
<reference evidence="5 6" key="1">
    <citation type="submission" date="2019-09" db="EMBL/GenBank/DDBJ databases">
        <title>Bird 10,000 Genomes (B10K) Project - Family phase.</title>
        <authorList>
            <person name="Zhang G."/>
        </authorList>
    </citation>
    <scope>NUCLEOTIDE SEQUENCE [LARGE SCALE GENOMIC DNA]</scope>
    <source>
        <strain evidence="5">B10K-DU-003-06</strain>
    </source>
</reference>
<accession>A0A7K5B8P9</accession>
<sequence length="119" mass="13906">AARKRKIAIRKAQGKNLEAIRELNEYLEQAAYSCKKMSLFFVFLSYAKAAFCLEELMMTNPHNHLYCQQYAEVGFRSLSFLQVKYTQGGLENLELSRKYFAQALKLNNRNMRALFGLYM</sequence>
<keyword evidence="6" id="KW-1185">Reference proteome</keyword>
<feature type="non-terminal residue" evidence="5">
    <location>
        <position position="119"/>
    </location>
</feature>
<dbReference type="AlphaFoldDB" id="A0A7K5B8P9"/>
<comment type="similarity">
    <text evidence="3">Belongs to the EMC2 family.</text>
</comment>
<name>A0A7K5B8P9_9FURN</name>
<dbReference type="InterPro" id="IPR039856">
    <property type="entry name" value="EMC2-like"/>
</dbReference>
<keyword evidence="1" id="KW-0677">Repeat</keyword>
<evidence type="ECO:0000259" key="4">
    <source>
        <dbReference type="Pfam" id="PF22890"/>
    </source>
</evidence>
<evidence type="ECO:0000313" key="5">
    <source>
        <dbReference type="EMBL" id="NWR92150.1"/>
    </source>
</evidence>
<keyword evidence="3" id="KW-0256">Endoplasmic reticulum</keyword>
<dbReference type="EMBL" id="VYZD01000723">
    <property type="protein sequence ID" value="NWR92150.1"/>
    <property type="molecule type" value="Genomic_DNA"/>
</dbReference>
<organism evidence="5 6">
    <name type="scientific">Furnarius figulus</name>
    <dbReference type="NCBI Taxonomy" id="463165"/>
    <lineage>
        <taxon>Eukaryota</taxon>
        <taxon>Metazoa</taxon>
        <taxon>Chordata</taxon>
        <taxon>Craniata</taxon>
        <taxon>Vertebrata</taxon>
        <taxon>Euteleostomi</taxon>
        <taxon>Archelosauria</taxon>
        <taxon>Archosauria</taxon>
        <taxon>Dinosauria</taxon>
        <taxon>Saurischia</taxon>
        <taxon>Theropoda</taxon>
        <taxon>Coelurosauria</taxon>
        <taxon>Aves</taxon>
        <taxon>Neognathae</taxon>
        <taxon>Neoaves</taxon>
        <taxon>Telluraves</taxon>
        <taxon>Australaves</taxon>
        <taxon>Passeriformes</taxon>
        <taxon>Furnariidae</taxon>
        <taxon>Furnarius</taxon>
    </lineage>
</organism>
<feature type="domain" description="EMC2 TPR-like" evidence="4">
    <location>
        <begin position="3"/>
        <end position="74"/>
    </location>
</feature>
<evidence type="ECO:0000256" key="2">
    <source>
        <dbReference type="ARBA" id="ARBA00022803"/>
    </source>
</evidence>
<dbReference type="GO" id="GO:0072546">
    <property type="term" value="C:EMC complex"/>
    <property type="evidence" value="ECO:0007669"/>
    <property type="project" value="UniProtKB-UniRule"/>
</dbReference>
<feature type="non-terminal residue" evidence="5">
    <location>
        <position position="1"/>
    </location>
</feature>
<protein>
    <recommendedName>
        <fullName evidence="3">ER membrane protein complex subunit 2</fullName>
    </recommendedName>
</protein>
<dbReference type="Pfam" id="PF22890">
    <property type="entry name" value="TPR_EMC2"/>
    <property type="match status" value="1"/>
</dbReference>